<organism evidence="12 13">
    <name type="scientific">Lentinula lateritia</name>
    <dbReference type="NCBI Taxonomy" id="40482"/>
    <lineage>
        <taxon>Eukaryota</taxon>
        <taxon>Fungi</taxon>
        <taxon>Dikarya</taxon>
        <taxon>Basidiomycota</taxon>
        <taxon>Agaricomycotina</taxon>
        <taxon>Agaricomycetes</taxon>
        <taxon>Agaricomycetidae</taxon>
        <taxon>Agaricales</taxon>
        <taxon>Marasmiineae</taxon>
        <taxon>Omphalotaceae</taxon>
        <taxon>Lentinula</taxon>
    </lineage>
</organism>
<dbReference type="GO" id="GO:0015031">
    <property type="term" value="P:protein transport"/>
    <property type="evidence" value="ECO:0007669"/>
    <property type="project" value="UniProtKB-KW"/>
</dbReference>
<keyword evidence="6" id="KW-0811">Translocation</keyword>
<evidence type="ECO:0000256" key="8">
    <source>
        <dbReference type="ARBA" id="ARBA00023242"/>
    </source>
</evidence>
<feature type="compositionally biased region" description="Basic residues" evidence="11">
    <location>
        <begin position="18"/>
        <end position="32"/>
    </location>
</feature>
<dbReference type="AlphaFoldDB" id="A0A9W9AB00"/>
<evidence type="ECO:0000256" key="4">
    <source>
        <dbReference type="ARBA" id="ARBA00022816"/>
    </source>
</evidence>
<feature type="compositionally biased region" description="Basic and acidic residues" evidence="11">
    <location>
        <begin position="210"/>
        <end position="293"/>
    </location>
</feature>
<dbReference type="InterPro" id="IPR012476">
    <property type="entry name" value="GLE1"/>
</dbReference>
<proteinExistence type="inferred from homology"/>
<dbReference type="PANTHER" id="PTHR12960:SF0">
    <property type="entry name" value="MRNA EXPORT FACTOR GLE1"/>
    <property type="match status" value="1"/>
</dbReference>
<dbReference type="Proteomes" id="UP001150238">
    <property type="component" value="Unassembled WGS sequence"/>
</dbReference>
<keyword evidence="5" id="KW-0653">Protein transport</keyword>
<comment type="subcellular location">
    <subcellularLocation>
        <location evidence="1">Nucleus</location>
        <location evidence="1">Nuclear pore complex</location>
    </subcellularLocation>
</comment>
<reference evidence="12" key="2">
    <citation type="journal article" date="2023" name="Proc. Natl. Acad. Sci. U.S.A.">
        <title>A global phylogenomic analysis of the shiitake genus Lentinula.</title>
        <authorList>
            <person name="Sierra-Patev S."/>
            <person name="Min B."/>
            <person name="Naranjo-Ortiz M."/>
            <person name="Looney B."/>
            <person name="Konkel Z."/>
            <person name="Slot J.C."/>
            <person name="Sakamoto Y."/>
            <person name="Steenwyk J.L."/>
            <person name="Rokas A."/>
            <person name="Carro J."/>
            <person name="Camarero S."/>
            <person name="Ferreira P."/>
            <person name="Molpeceres G."/>
            <person name="Ruiz-Duenas F.J."/>
            <person name="Serrano A."/>
            <person name="Henrissat B."/>
            <person name="Drula E."/>
            <person name="Hughes K.W."/>
            <person name="Mata J.L."/>
            <person name="Ishikawa N.K."/>
            <person name="Vargas-Isla R."/>
            <person name="Ushijima S."/>
            <person name="Smith C.A."/>
            <person name="Donoghue J."/>
            <person name="Ahrendt S."/>
            <person name="Andreopoulos W."/>
            <person name="He G."/>
            <person name="LaButti K."/>
            <person name="Lipzen A."/>
            <person name="Ng V."/>
            <person name="Riley R."/>
            <person name="Sandor L."/>
            <person name="Barry K."/>
            <person name="Martinez A.T."/>
            <person name="Xiao Y."/>
            <person name="Gibbons J.G."/>
            <person name="Terashima K."/>
            <person name="Grigoriev I.V."/>
            <person name="Hibbett D."/>
        </authorList>
    </citation>
    <scope>NUCLEOTIDE SEQUENCE</scope>
    <source>
        <strain evidence="12">Sp2 HRB7682 ss15</strain>
    </source>
</reference>
<accession>A0A9W9AB00</accession>
<dbReference type="Pfam" id="PF07817">
    <property type="entry name" value="GLE1"/>
    <property type="match status" value="1"/>
</dbReference>
<dbReference type="GO" id="GO:0005737">
    <property type="term" value="C:cytoplasm"/>
    <property type="evidence" value="ECO:0007669"/>
    <property type="project" value="TreeGrafter"/>
</dbReference>
<protein>
    <recommendedName>
        <fullName evidence="9">mRNA export factor GLE1</fullName>
    </recommendedName>
    <alternativeName>
        <fullName evidence="10">Nucleoporin GLE1</fullName>
    </alternativeName>
</protein>
<keyword evidence="3" id="KW-0813">Transport</keyword>
<evidence type="ECO:0000256" key="6">
    <source>
        <dbReference type="ARBA" id="ARBA00023010"/>
    </source>
</evidence>
<dbReference type="EMBL" id="JANVFS010000017">
    <property type="protein sequence ID" value="KAJ4478657.1"/>
    <property type="molecule type" value="Genomic_DNA"/>
</dbReference>
<dbReference type="GO" id="GO:0016973">
    <property type="term" value="P:poly(A)+ mRNA export from nucleus"/>
    <property type="evidence" value="ECO:0007669"/>
    <property type="project" value="InterPro"/>
</dbReference>
<dbReference type="Gene3D" id="1.25.40.510">
    <property type="entry name" value="GLE1-like"/>
    <property type="match status" value="1"/>
</dbReference>
<comment type="caution">
    <text evidence="12">The sequence shown here is derived from an EMBL/GenBank/DDBJ whole genome shotgun (WGS) entry which is preliminary data.</text>
</comment>
<feature type="compositionally biased region" description="Acidic residues" evidence="11">
    <location>
        <begin position="43"/>
        <end position="55"/>
    </location>
</feature>
<dbReference type="GO" id="GO:0005543">
    <property type="term" value="F:phospholipid binding"/>
    <property type="evidence" value="ECO:0007669"/>
    <property type="project" value="TreeGrafter"/>
</dbReference>
<comment type="similarity">
    <text evidence="2">Belongs to the GLE1 family.</text>
</comment>
<reference evidence="12" key="1">
    <citation type="submission" date="2022-08" db="EMBL/GenBank/DDBJ databases">
        <authorList>
            <consortium name="DOE Joint Genome Institute"/>
            <person name="Min B."/>
            <person name="Riley R."/>
            <person name="Sierra-Patev S."/>
            <person name="Naranjo-Ortiz M."/>
            <person name="Looney B."/>
            <person name="Konkel Z."/>
            <person name="Slot J.C."/>
            <person name="Sakamoto Y."/>
            <person name="Steenwyk J.L."/>
            <person name="Rokas A."/>
            <person name="Carro J."/>
            <person name="Camarero S."/>
            <person name="Ferreira P."/>
            <person name="Molpeceres G."/>
            <person name="Ruiz-Duenas F.J."/>
            <person name="Serrano A."/>
            <person name="Henrissat B."/>
            <person name="Drula E."/>
            <person name="Hughes K.W."/>
            <person name="Mata J.L."/>
            <person name="Ishikawa N.K."/>
            <person name="Vargas-Isla R."/>
            <person name="Ushijima S."/>
            <person name="Smith C.A."/>
            <person name="Ahrendt S."/>
            <person name="Andreopoulos W."/>
            <person name="He G."/>
            <person name="Labutti K."/>
            <person name="Lipzen A."/>
            <person name="Ng V."/>
            <person name="Sandor L."/>
            <person name="Barry K."/>
            <person name="Martinez A.T."/>
            <person name="Xiao Y."/>
            <person name="Gibbons J.G."/>
            <person name="Terashima K."/>
            <person name="Hibbett D.S."/>
            <person name="Grigoriev I.V."/>
        </authorList>
    </citation>
    <scope>NUCLEOTIDE SEQUENCE</scope>
    <source>
        <strain evidence="12">Sp2 HRB7682 ss15</strain>
    </source>
</reference>
<name>A0A9W9AB00_9AGAR</name>
<evidence type="ECO:0000313" key="13">
    <source>
        <dbReference type="Proteomes" id="UP001150238"/>
    </source>
</evidence>
<evidence type="ECO:0000256" key="9">
    <source>
        <dbReference type="ARBA" id="ARBA00026227"/>
    </source>
</evidence>
<evidence type="ECO:0000256" key="11">
    <source>
        <dbReference type="SAM" id="MobiDB-lite"/>
    </source>
</evidence>
<evidence type="ECO:0000256" key="7">
    <source>
        <dbReference type="ARBA" id="ARBA00023132"/>
    </source>
</evidence>
<dbReference type="GO" id="GO:0044614">
    <property type="term" value="C:nuclear pore cytoplasmic filaments"/>
    <property type="evidence" value="ECO:0007669"/>
    <property type="project" value="TreeGrafter"/>
</dbReference>
<dbReference type="GO" id="GO:0000822">
    <property type="term" value="F:inositol hexakisphosphate binding"/>
    <property type="evidence" value="ECO:0007669"/>
    <property type="project" value="TreeGrafter"/>
</dbReference>
<evidence type="ECO:0000256" key="10">
    <source>
        <dbReference type="ARBA" id="ARBA00029983"/>
    </source>
</evidence>
<keyword evidence="4" id="KW-0509">mRNA transport</keyword>
<gene>
    <name evidence="12" type="ORF">C8J55DRAFT_514640</name>
</gene>
<feature type="region of interest" description="Disordered" evidence="11">
    <location>
        <begin position="210"/>
        <end position="305"/>
    </location>
</feature>
<dbReference type="PANTHER" id="PTHR12960">
    <property type="entry name" value="GLE-1-RELATED"/>
    <property type="match status" value="1"/>
</dbReference>
<keyword evidence="8" id="KW-0539">Nucleus</keyword>
<dbReference type="InterPro" id="IPR038506">
    <property type="entry name" value="GLE1-like_sf"/>
</dbReference>
<evidence type="ECO:0000313" key="12">
    <source>
        <dbReference type="EMBL" id="KAJ4478657.1"/>
    </source>
</evidence>
<evidence type="ECO:0000256" key="5">
    <source>
        <dbReference type="ARBA" id="ARBA00022927"/>
    </source>
</evidence>
<sequence length="598" mass="68763">MRFTAPRSPSSSPERKPNPGRRRTSPSQRRRASTFGLNSSSESDVDEVVDLESDSGESVPGSSDSDSFCYGSESEIPPLPSKQRKFSSRPSREQNQIDDTIAAIRLRTRHHDPYEEWEKDMKKDSLRAARKNYNDSEAQFIRYQNQRRIEDSKRLAAAFKQDELQLIQKLDGLRLQQQAREKTLQEKLAERNEILWKRIEASIKLEQDKEQVKLDEQRRVREEAEKRRREEEENTRREEQRKRDEEERKRREEEGEKRKKEEEERRLREEKEAAIQEAKEREERLKSEEENRKAAGMTTSEEDWKEARKNLQVVKTQGTRLVKATPTLKPTWSSARRAITAKIGQLTNDAETINRVSSQLVEILLPVNRPLPPPVYTALLSALAKALVLQAETEITAEKRSAIPLAEVTFNCLERLEGFSEVLFAKITQRIGPWALPCPIPEKDFDDRPWKDNQEVRRIQGFRSGEDGVIETQSQYTDRVKGVMRLYFSVLKITPKKAPLKKMFQLPRYWTWMARLLGSKTLLATAVGAEVLFVALEVLGADALLIWGYQFVKMLRVIYDASTEGLGGGKVLGGTTPDGIAARARVKLEVESIMKGGQ</sequence>
<evidence type="ECO:0000256" key="1">
    <source>
        <dbReference type="ARBA" id="ARBA00004567"/>
    </source>
</evidence>
<feature type="region of interest" description="Disordered" evidence="11">
    <location>
        <begin position="1"/>
        <end position="98"/>
    </location>
</feature>
<feature type="compositionally biased region" description="Low complexity" evidence="11">
    <location>
        <begin position="1"/>
        <end position="12"/>
    </location>
</feature>
<dbReference type="GO" id="GO:0031369">
    <property type="term" value="F:translation initiation factor binding"/>
    <property type="evidence" value="ECO:0007669"/>
    <property type="project" value="TreeGrafter"/>
</dbReference>
<evidence type="ECO:0000256" key="2">
    <source>
        <dbReference type="ARBA" id="ARBA00011056"/>
    </source>
</evidence>
<keyword evidence="7" id="KW-0906">Nuclear pore complex</keyword>
<evidence type="ECO:0000256" key="3">
    <source>
        <dbReference type="ARBA" id="ARBA00022448"/>
    </source>
</evidence>